<name>A0A409WNF9_9AGAR</name>
<accession>A0A409WNF9</accession>
<feature type="compositionally biased region" description="Basic residues" evidence="1">
    <location>
        <begin position="356"/>
        <end position="377"/>
    </location>
</feature>
<feature type="region of interest" description="Disordered" evidence="1">
    <location>
        <begin position="335"/>
        <end position="377"/>
    </location>
</feature>
<evidence type="ECO:0000313" key="2">
    <source>
        <dbReference type="EMBL" id="PPQ80031.1"/>
    </source>
</evidence>
<evidence type="ECO:0000313" key="3">
    <source>
        <dbReference type="Proteomes" id="UP000284842"/>
    </source>
</evidence>
<dbReference type="OrthoDB" id="3039066at2759"/>
<dbReference type="AlphaFoldDB" id="A0A409WNF9"/>
<reference evidence="2 3" key="1">
    <citation type="journal article" date="2018" name="Evol. Lett.">
        <title>Horizontal gene cluster transfer increased hallucinogenic mushroom diversity.</title>
        <authorList>
            <person name="Reynolds H.T."/>
            <person name="Vijayakumar V."/>
            <person name="Gluck-Thaler E."/>
            <person name="Korotkin H.B."/>
            <person name="Matheny P.B."/>
            <person name="Slot J.C."/>
        </authorList>
    </citation>
    <scope>NUCLEOTIDE SEQUENCE [LARGE SCALE GENOMIC DNA]</scope>
    <source>
        <strain evidence="2 3">2629</strain>
    </source>
</reference>
<sequence>MKHEFPKQLTLLRASAGSPVDLQRIQNAELQPALTAQLDRQNLILEKIYERTGVLTPAKSFNIQRYNDRFQAATTSSMPPVAPFPTTPTRRRQQPSFQLQGPLTNDENGGIYEIQDDSGGTALRAFVNASPKSNRGDSDMGFSQIVDPEPTSARMRTQVDLVLPTAAAFSEPGGLQLFWPPVLGQQCITWNQVYPLIRQPCFLWESWRPSKTMNQYTLDEIWACWSIGEPVYDSVSEIQTGIKPPLREVERYFTTNLGMGQGWRSGLSEKDQKFWQRFREIPEYIDRCADTRNASPLDILQELKNAQESDSKLQGCAALGTYVKNLREKNTQENLKISTTEVAGDPDPSSSAQETKKRKKPITIRRPASRKKARPDN</sequence>
<dbReference type="Proteomes" id="UP000284842">
    <property type="component" value="Unassembled WGS sequence"/>
</dbReference>
<feature type="region of interest" description="Disordered" evidence="1">
    <location>
        <begin position="75"/>
        <end position="94"/>
    </location>
</feature>
<keyword evidence="3" id="KW-1185">Reference proteome</keyword>
<comment type="caution">
    <text evidence="2">The sequence shown here is derived from an EMBL/GenBank/DDBJ whole genome shotgun (WGS) entry which is preliminary data.</text>
</comment>
<protein>
    <recommendedName>
        <fullName evidence="4">Transcription activator GCR1-like domain-containing protein</fullName>
    </recommendedName>
</protein>
<dbReference type="EMBL" id="NHTK01005386">
    <property type="protein sequence ID" value="PPQ80031.1"/>
    <property type="molecule type" value="Genomic_DNA"/>
</dbReference>
<dbReference type="InParanoid" id="A0A409WNF9"/>
<evidence type="ECO:0000256" key="1">
    <source>
        <dbReference type="SAM" id="MobiDB-lite"/>
    </source>
</evidence>
<organism evidence="2 3">
    <name type="scientific">Panaeolus cyanescens</name>
    <dbReference type="NCBI Taxonomy" id="181874"/>
    <lineage>
        <taxon>Eukaryota</taxon>
        <taxon>Fungi</taxon>
        <taxon>Dikarya</taxon>
        <taxon>Basidiomycota</taxon>
        <taxon>Agaricomycotina</taxon>
        <taxon>Agaricomycetes</taxon>
        <taxon>Agaricomycetidae</taxon>
        <taxon>Agaricales</taxon>
        <taxon>Agaricineae</taxon>
        <taxon>Galeropsidaceae</taxon>
        <taxon>Panaeolus</taxon>
    </lineage>
</organism>
<gene>
    <name evidence="2" type="ORF">CVT24_006521</name>
</gene>
<evidence type="ECO:0008006" key="4">
    <source>
        <dbReference type="Google" id="ProtNLM"/>
    </source>
</evidence>
<proteinExistence type="predicted"/>